<feature type="region of interest" description="Disordered" evidence="1">
    <location>
        <begin position="192"/>
        <end position="264"/>
    </location>
</feature>
<feature type="compositionally biased region" description="Basic and acidic residues" evidence="1">
    <location>
        <begin position="150"/>
        <end position="165"/>
    </location>
</feature>
<feature type="compositionally biased region" description="Basic and acidic residues" evidence="1">
    <location>
        <begin position="213"/>
        <end position="224"/>
    </location>
</feature>
<feature type="compositionally biased region" description="Basic and acidic residues" evidence="1">
    <location>
        <begin position="59"/>
        <end position="72"/>
    </location>
</feature>
<evidence type="ECO:0000313" key="2">
    <source>
        <dbReference type="EMBL" id="RVX08941.1"/>
    </source>
</evidence>
<feature type="region of interest" description="Disordered" evidence="1">
    <location>
        <begin position="301"/>
        <end position="391"/>
    </location>
</feature>
<feature type="compositionally biased region" description="Polar residues" evidence="1">
    <location>
        <begin position="543"/>
        <end position="554"/>
    </location>
</feature>
<feature type="compositionally biased region" description="Basic and acidic residues" evidence="1">
    <location>
        <begin position="502"/>
        <end position="521"/>
    </location>
</feature>
<organism evidence="2 3">
    <name type="scientific">Vitis vinifera</name>
    <name type="common">Grape</name>
    <dbReference type="NCBI Taxonomy" id="29760"/>
    <lineage>
        <taxon>Eukaryota</taxon>
        <taxon>Viridiplantae</taxon>
        <taxon>Streptophyta</taxon>
        <taxon>Embryophyta</taxon>
        <taxon>Tracheophyta</taxon>
        <taxon>Spermatophyta</taxon>
        <taxon>Magnoliopsida</taxon>
        <taxon>eudicotyledons</taxon>
        <taxon>Gunneridae</taxon>
        <taxon>Pentapetalae</taxon>
        <taxon>rosids</taxon>
        <taxon>Vitales</taxon>
        <taxon>Vitaceae</taxon>
        <taxon>Viteae</taxon>
        <taxon>Vitis</taxon>
    </lineage>
</organism>
<dbReference type="Proteomes" id="UP000288805">
    <property type="component" value="Unassembled WGS sequence"/>
</dbReference>
<feature type="compositionally biased region" description="Basic and acidic residues" evidence="1">
    <location>
        <begin position="240"/>
        <end position="264"/>
    </location>
</feature>
<dbReference type="PANTHER" id="PTHR35511">
    <property type="entry name" value="A-KINASE ANCHOR-LIKE PROTEIN"/>
    <property type="match status" value="1"/>
</dbReference>
<reference evidence="2 3" key="1">
    <citation type="journal article" date="2018" name="PLoS Genet.">
        <title>Population sequencing reveals clonal diversity and ancestral inbreeding in the grapevine cultivar Chardonnay.</title>
        <authorList>
            <person name="Roach M.J."/>
            <person name="Johnson D.L."/>
            <person name="Bohlmann J."/>
            <person name="van Vuuren H.J."/>
            <person name="Jones S.J."/>
            <person name="Pretorius I.S."/>
            <person name="Schmidt S.A."/>
            <person name="Borneman A.R."/>
        </authorList>
    </citation>
    <scope>NUCLEOTIDE SEQUENCE [LARGE SCALE GENOMIC DNA]</scope>
    <source>
        <strain evidence="3">cv. Chardonnay</strain>
        <tissue evidence="2">Leaf</tissue>
    </source>
</reference>
<comment type="caution">
    <text evidence="2">The sequence shown here is derived from an EMBL/GenBank/DDBJ whole genome shotgun (WGS) entry which is preliminary data.</text>
</comment>
<dbReference type="AlphaFoldDB" id="A0A438JIZ7"/>
<evidence type="ECO:0000313" key="3">
    <source>
        <dbReference type="Proteomes" id="UP000288805"/>
    </source>
</evidence>
<feature type="region of interest" description="Disordered" evidence="1">
    <location>
        <begin position="536"/>
        <end position="582"/>
    </location>
</feature>
<feature type="region of interest" description="Disordered" evidence="1">
    <location>
        <begin position="50"/>
        <end position="72"/>
    </location>
</feature>
<gene>
    <name evidence="2" type="ORF">CK203_011074</name>
</gene>
<dbReference type="EMBL" id="QGNW01000040">
    <property type="protein sequence ID" value="RVX08941.1"/>
    <property type="molecule type" value="Genomic_DNA"/>
</dbReference>
<proteinExistence type="predicted"/>
<dbReference type="PANTHER" id="PTHR35511:SF2">
    <property type="entry name" value="A-KINASE ANCHOR-LIKE PROTEIN"/>
    <property type="match status" value="1"/>
</dbReference>
<protein>
    <submittedName>
        <fullName evidence="2">Uncharacterized protein</fullName>
    </submittedName>
</protein>
<feature type="region of interest" description="Disordered" evidence="1">
    <location>
        <begin position="126"/>
        <end position="165"/>
    </location>
</feature>
<accession>A0A438JIZ7</accession>
<feature type="region of interest" description="Disordered" evidence="1">
    <location>
        <begin position="480"/>
        <end position="521"/>
    </location>
</feature>
<feature type="compositionally biased region" description="Basic and acidic residues" evidence="1">
    <location>
        <begin position="126"/>
        <end position="138"/>
    </location>
</feature>
<evidence type="ECO:0000256" key="1">
    <source>
        <dbReference type="SAM" id="MobiDB-lite"/>
    </source>
</evidence>
<feature type="compositionally biased region" description="Basic and acidic residues" evidence="1">
    <location>
        <begin position="480"/>
        <end position="492"/>
    </location>
</feature>
<name>A0A438JIZ7_VITVI</name>
<feature type="region of interest" description="Disordered" evidence="1">
    <location>
        <begin position="1"/>
        <end position="30"/>
    </location>
</feature>
<feature type="compositionally biased region" description="Basic and acidic residues" evidence="1">
    <location>
        <begin position="347"/>
        <end position="375"/>
    </location>
</feature>
<sequence>MGSDGVDSSGAGNDTEKGIIDEDVSAKVSDSSCIGNETIQKSFQVDYLNEEPSALTSEGKSKKAEDDVKDNIIPEEVHDEIKITGATEGTRELIVEEDDVTEGLPESIEEETVKSFQDDEKVLLADEKSRGEDSKEQTIADSVEGTPGSTKEENFTDNEKQDEKCKEEIFESSEMARAVECVESEKILDTSMVKPKESLQGEGENQVPIEISTEERRDEHRYSVVDEDNDDNTGLVEVKYSGKEETSKGEENTEWISQKDETGEKLEQSINVMSKVTEAINSSEYTEKITYIEEEQAIQDVEETFEKEETNDTKDSEERGTASEEDLKPAAVASEMSKTTESTVLELKSEKGEMEVGKLKKGNELGSEERFKGNDATEDTEEEIKKEETYDADLHKVETTCDDTEKSKIEEDALIKDGSTVWIGEETVELSCQEDEDGQNGKEKAALKLNGGDHSVRTDNETENSTDQIIRKEIAVISEGTEKHTIKEEHTAIDISPQSSGEETHKSSQEDETKEEGEKPIVKMCEELETTTVGEGIEGQILEGNTIQDHSTVPTEVEETEDISKDNEMMAKTPKPEVTMQL</sequence>
<feature type="compositionally biased region" description="Basic and acidic residues" evidence="1">
    <location>
        <begin position="307"/>
        <end position="328"/>
    </location>
</feature>